<dbReference type="RefSeq" id="WP_039470804.1">
    <property type="nucleotide sequence ID" value="NZ_JSYN01000002.1"/>
</dbReference>
<dbReference type="EMBL" id="JSYN01000002">
    <property type="protein sequence ID" value="KIA96354.1"/>
    <property type="molecule type" value="Genomic_DNA"/>
</dbReference>
<comment type="caution">
    <text evidence="6">The sequence shown here is derived from an EMBL/GenBank/DDBJ whole genome shotgun (WGS) entry which is preliminary data.</text>
</comment>
<dbReference type="Pfam" id="PF23500">
    <property type="entry name" value="DUF7133"/>
    <property type="match status" value="1"/>
</dbReference>
<dbReference type="NCBIfam" id="TIGR02603">
    <property type="entry name" value="CxxCH_TIGR02603"/>
    <property type="match status" value="1"/>
</dbReference>
<organism evidence="6 7">
    <name type="scientific">Pedobacter kyungheensis</name>
    <dbReference type="NCBI Taxonomy" id="1069985"/>
    <lineage>
        <taxon>Bacteria</taxon>
        <taxon>Pseudomonadati</taxon>
        <taxon>Bacteroidota</taxon>
        <taxon>Sphingobacteriia</taxon>
        <taxon>Sphingobacteriales</taxon>
        <taxon>Sphingobacteriaceae</taxon>
        <taxon>Pedobacter</taxon>
    </lineage>
</organism>
<dbReference type="InterPro" id="IPR013427">
    <property type="entry name" value="Haem-bd_dom_put"/>
</dbReference>
<evidence type="ECO:0000313" key="7">
    <source>
        <dbReference type="Proteomes" id="UP000031246"/>
    </source>
</evidence>
<reference evidence="6 7" key="1">
    <citation type="submission" date="2014-10" db="EMBL/GenBank/DDBJ databases">
        <title>Pedobacter Kyungheensis.</title>
        <authorList>
            <person name="Anderson B.M."/>
            <person name="Newman J.D."/>
        </authorList>
    </citation>
    <scope>NUCLEOTIDE SEQUENCE [LARGE SCALE GENOMIC DNA]</scope>
    <source>
        <strain evidence="6 7">KACC 16221</strain>
    </source>
</reference>
<dbReference type="InterPro" id="IPR011042">
    <property type="entry name" value="6-blade_b-propeller_TolB-like"/>
</dbReference>
<dbReference type="InterPro" id="IPR055557">
    <property type="entry name" value="DUF7133"/>
</dbReference>
<evidence type="ECO:0000256" key="2">
    <source>
        <dbReference type="ARBA" id="ARBA00022723"/>
    </source>
</evidence>
<dbReference type="Gene3D" id="2.120.10.30">
    <property type="entry name" value="TolB, C-terminal domain"/>
    <property type="match status" value="1"/>
</dbReference>
<dbReference type="GO" id="GO:0020037">
    <property type="term" value="F:heme binding"/>
    <property type="evidence" value="ECO:0007669"/>
    <property type="project" value="InterPro"/>
</dbReference>
<dbReference type="Gene3D" id="1.25.10.10">
    <property type="entry name" value="Leucine-rich Repeat Variant"/>
    <property type="match status" value="1"/>
</dbReference>
<dbReference type="OrthoDB" id="9808161at2"/>
<dbReference type="PROSITE" id="PS51007">
    <property type="entry name" value="CYTC"/>
    <property type="match status" value="1"/>
</dbReference>
<keyword evidence="2 4" id="KW-0479">Metal-binding</keyword>
<keyword evidence="7" id="KW-1185">Reference proteome</keyword>
<gene>
    <name evidence="6" type="ORF">OC25_00905</name>
</gene>
<dbReference type="InterPro" id="IPR036909">
    <property type="entry name" value="Cyt_c-like_dom_sf"/>
</dbReference>
<name>A0A0C1G8B3_9SPHI</name>
<dbReference type="GO" id="GO:0046872">
    <property type="term" value="F:metal ion binding"/>
    <property type="evidence" value="ECO:0007669"/>
    <property type="project" value="UniProtKB-KW"/>
</dbReference>
<dbReference type="SUPFAM" id="SSF50952">
    <property type="entry name" value="Soluble quinoprotein glucose dehydrogenase"/>
    <property type="match status" value="1"/>
</dbReference>
<dbReference type="Proteomes" id="UP000031246">
    <property type="component" value="Unassembled WGS sequence"/>
</dbReference>
<dbReference type="AlphaFoldDB" id="A0A0C1G8B3"/>
<evidence type="ECO:0000313" key="6">
    <source>
        <dbReference type="EMBL" id="KIA96354.1"/>
    </source>
</evidence>
<keyword evidence="3 4" id="KW-0408">Iron</keyword>
<protein>
    <submittedName>
        <fullName evidence="6">Heme-binding protein</fullName>
    </submittedName>
</protein>
<dbReference type="Gene3D" id="1.10.760.10">
    <property type="entry name" value="Cytochrome c-like domain"/>
    <property type="match status" value="1"/>
</dbReference>
<sequence>MIKFSLSLIYLSIIFLGFKNLFSEPEKPRLAPPGLTITNFAGPDITPSPACLAVAPTGEVFVGVDMIGSLGKDAGKGRILKLVDKNNDGKMDGHTDFADVDNPRGIIVQGDQVFVLHTTFSKETGKATGMNLVVFEDKDGDGKADGPEKPLIEHISNEKYIRERGTDHATNGIRMGIDGWIYISVGDFGFHDAIDRSGKKMTMLGGGIVRVRPDGTEMEVFTHGTRNVYDVAIDPYMNVFTRENTNDGGGWNVRFSHHIQSGEYGYPVLFQHFTDEIIPALADLGGGSGTGALFMNEPNWPAQYNNVPMMADWGRSMLYIHRVTADGPTFTQKDEEFIKLPQITDLDVDGSGRLYLSAWDGAGYSGSPDKGYIVRVVPTDWSYKAFPDVKKLSVKKLTDLLKSNSSVGRLAASQELVARNNKQATEVALKIAADQALPLDVRVAGIYTYAQLAKENATTELVALTKDNAVKEFALKALTDRKIYLANVPIEPFLQGLQDASPRVHAVSIIGLNRLGKVDEAAKVLLATKVPASFTAPAKGIEGPHATPNSAIILPHLAVRALVSLQATDAMVAAIKTENADLALWALRYMHNAKAVNGLIDNYKTAQDEKLKKQILITLARLYKEEIAYDASWWWGTRPDSHGPYFKAVTWSESPVIEKFLKEEALKQGASGKQFFVDLNERNRMDIAEFAVEEKVAAVEEPKIDLEKIKNQKGQVGKSSIEDVLLAINKLQGNPVKGRTIFNNQGCIACHSLNKTDKMKGPFMGQIGSIMNREQIAESILKPNASISQGFASVMITAKGDKTYMGFVQEETAAKVVLRNIAGEVFTIKAGDILSRKELETSMMPEGLANSLSYEELASLVSFLSEQKK</sequence>
<evidence type="ECO:0000256" key="4">
    <source>
        <dbReference type="PROSITE-ProRule" id="PRU00433"/>
    </source>
</evidence>
<proteinExistence type="predicted"/>
<dbReference type="InterPro" id="IPR011041">
    <property type="entry name" value="Quinoprot_gluc/sorb_DH_b-prop"/>
</dbReference>
<keyword evidence="1 4" id="KW-0349">Heme</keyword>
<dbReference type="PANTHER" id="PTHR33546">
    <property type="entry name" value="LARGE, MULTIFUNCTIONAL SECRETED PROTEIN-RELATED"/>
    <property type="match status" value="1"/>
</dbReference>
<dbReference type="SUPFAM" id="SSF46626">
    <property type="entry name" value="Cytochrome c"/>
    <property type="match status" value="1"/>
</dbReference>
<evidence type="ECO:0000256" key="3">
    <source>
        <dbReference type="ARBA" id="ARBA00023004"/>
    </source>
</evidence>
<dbReference type="GO" id="GO:0009055">
    <property type="term" value="F:electron transfer activity"/>
    <property type="evidence" value="ECO:0007669"/>
    <property type="project" value="InterPro"/>
</dbReference>
<feature type="domain" description="Cytochrome c" evidence="5">
    <location>
        <begin position="733"/>
        <end position="868"/>
    </location>
</feature>
<dbReference type="InterPro" id="IPR009056">
    <property type="entry name" value="Cyt_c-like_dom"/>
</dbReference>
<dbReference type="PANTHER" id="PTHR33546:SF1">
    <property type="entry name" value="LARGE, MULTIFUNCTIONAL SECRETED PROTEIN"/>
    <property type="match status" value="1"/>
</dbReference>
<accession>A0A0C1G8B3</accession>
<dbReference type="InterPro" id="IPR011989">
    <property type="entry name" value="ARM-like"/>
</dbReference>
<evidence type="ECO:0000256" key="1">
    <source>
        <dbReference type="ARBA" id="ARBA00022617"/>
    </source>
</evidence>
<evidence type="ECO:0000259" key="5">
    <source>
        <dbReference type="PROSITE" id="PS51007"/>
    </source>
</evidence>